<reference evidence="2" key="1">
    <citation type="submission" date="2022-11" db="UniProtKB">
        <authorList>
            <consortium name="WormBaseParasite"/>
        </authorList>
    </citation>
    <scope>IDENTIFICATION</scope>
</reference>
<sequence>MDKDSEGNDCIMLCNSRHICTPKIYVPKNYIHIKILRKPEYEIFEKCFKNNRNLLVIFDPNNREFCYEFSDCGSHRWFCRECKTLKAVLRNEASENEYLEMDDIFHDCKKQEYKREKYLQLKTFVLLPNFEIQTSTKNGVERKTLIIFDENDKSLYHLYSYVPSRKCFVCRKCESQKVHVTANLHKNDEEMEYIILCNQKHICQLETYKGKKEIIIKSPNFKLHKETSTGKPKIIIFNEDDATLCHIYSPVFNDNNNKFYCLRCKKAGNGDITVQLCKDKNGMNYVLVQNQKPHKCTLQKYDQNIFKVKTILNHSKYIFLRDKKLPKFVFAAFYHSTEKKLCYKFLLKRSSNTFFCCGCEKEKSKKTPKKLHQDENGSPYFYETFEKHICQPLEVEALQGPDFQILKDDEIIIEKKTRVKKPVPLVKEKSKIIESANFELHPNRNGIPDQKIVIFHSDDRNLFWEFPIMNKSFRCRQCKLQNHDVIVKLNTKKDGEKYVILGNQQHICEPIMFEAEKIIESPNFLLINKNDAISNTILLIFTSPSKDLCYKYVYQKNIKRFQCFFCFGKNRSYVSAKICQKLDGTEYVQMGNKDHICDPQKYVPENVSLVQKVNRKIIPASLFQFQCNTKGEPNKNVIVFTSEKKEFIHRYAFKSETLFRCSACANKRNYTSVKLCEDKNGQKFLECSVNDHVCAPVKYKP</sequence>
<name>A0AC34FI66_9BILA</name>
<accession>A0AC34FI66</accession>
<evidence type="ECO:0000313" key="1">
    <source>
        <dbReference type="Proteomes" id="UP000887579"/>
    </source>
</evidence>
<dbReference type="WBParaSite" id="ES5_v2.g16622.t1">
    <property type="protein sequence ID" value="ES5_v2.g16622.t1"/>
    <property type="gene ID" value="ES5_v2.g16622"/>
</dbReference>
<organism evidence="1 2">
    <name type="scientific">Panagrolaimus sp. ES5</name>
    <dbReference type="NCBI Taxonomy" id="591445"/>
    <lineage>
        <taxon>Eukaryota</taxon>
        <taxon>Metazoa</taxon>
        <taxon>Ecdysozoa</taxon>
        <taxon>Nematoda</taxon>
        <taxon>Chromadorea</taxon>
        <taxon>Rhabditida</taxon>
        <taxon>Tylenchina</taxon>
        <taxon>Panagrolaimomorpha</taxon>
        <taxon>Panagrolaimoidea</taxon>
        <taxon>Panagrolaimidae</taxon>
        <taxon>Panagrolaimus</taxon>
    </lineage>
</organism>
<evidence type="ECO:0000313" key="2">
    <source>
        <dbReference type="WBParaSite" id="ES5_v2.g16622.t1"/>
    </source>
</evidence>
<protein>
    <submittedName>
        <fullName evidence="2">Uncharacterized protein</fullName>
    </submittedName>
</protein>
<proteinExistence type="predicted"/>
<dbReference type="Proteomes" id="UP000887579">
    <property type="component" value="Unplaced"/>
</dbReference>